<proteinExistence type="predicted"/>
<sequence length="132" mass="14979">MKDAEIDWKDRRLIRELYKGQRVVVRIENDETEEILIGRGVRQGCNMSPALFNLYAEKLLEEALKDCKGIAVGDEKVMNIKYADDQAVMADNEKDLQEMVLKISEAGNNLCDCEFPFEEVGSPSKMVSTDLC</sequence>
<dbReference type="InterPro" id="IPR000477">
    <property type="entry name" value="RT_dom"/>
</dbReference>
<feature type="domain" description="Reverse transcriptase" evidence="1">
    <location>
        <begin position="1"/>
        <end position="132"/>
    </location>
</feature>
<dbReference type="PANTHER" id="PTHR47027">
    <property type="entry name" value="REVERSE TRANSCRIPTASE DOMAIN-CONTAINING PROTEIN"/>
    <property type="match status" value="1"/>
</dbReference>
<dbReference type="AlphaFoldDB" id="A0A8D8VL57"/>
<dbReference type="PANTHER" id="PTHR47027:SF8">
    <property type="entry name" value="RIBONUCLEASE H"/>
    <property type="match status" value="1"/>
</dbReference>
<accession>A0A8D8VL57</accession>
<name>A0A8D8VL57_9HEMI</name>
<dbReference type="PROSITE" id="PS50878">
    <property type="entry name" value="RT_POL"/>
    <property type="match status" value="1"/>
</dbReference>
<protein>
    <recommendedName>
        <fullName evidence="1">Reverse transcriptase domain-containing protein</fullName>
    </recommendedName>
</protein>
<dbReference type="EMBL" id="HBUF01066708">
    <property type="protein sequence ID" value="CAG6627887.1"/>
    <property type="molecule type" value="Transcribed_RNA"/>
</dbReference>
<evidence type="ECO:0000313" key="2">
    <source>
        <dbReference type="EMBL" id="CAG6627887.1"/>
    </source>
</evidence>
<reference evidence="2" key="1">
    <citation type="submission" date="2021-05" db="EMBL/GenBank/DDBJ databases">
        <authorList>
            <person name="Alioto T."/>
            <person name="Alioto T."/>
            <person name="Gomez Garrido J."/>
        </authorList>
    </citation>
    <scope>NUCLEOTIDE SEQUENCE</scope>
</reference>
<evidence type="ECO:0000259" key="1">
    <source>
        <dbReference type="PROSITE" id="PS50878"/>
    </source>
</evidence>
<organism evidence="2">
    <name type="scientific">Cacopsylla melanoneura</name>
    <dbReference type="NCBI Taxonomy" id="428564"/>
    <lineage>
        <taxon>Eukaryota</taxon>
        <taxon>Metazoa</taxon>
        <taxon>Ecdysozoa</taxon>
        <taxon>Arthropoda</taxon>
        <taxon>Hexapoda</taxon>
        <taxon>Insecta</taxon>
        <taxon>Pterygota</taxon>
        <taxon>Neoptera</taxon>
        <taxon>Paraneoptera</taxon>
        <taxon>Hemiptera</taxon>
        <taxon>Sternorrhyncha</taxon>
        <taxon>Psylloidea</taxon>
        <taxon>Psyllidae</taxon>
        <taxon>Psyllinae</taxon>
        <taxon>Cacopsylla</taxon>
    </lineage>
</organism>
<dbReference type="Pfam" id="PF00078">
    <property type="entry name" value="RVT_1"/>
    <property type="match status" value="1"/>
</dbReference>